<feature type="region of interest" description="Disordered" evidence="6">
    <location>
        <begin position="398"/>
        <end position="423"/>
    </location>
</feature>
<dbReference type="Proteomes" id="UP000027138">
    <property type="component" value="Unassembled WGS sequence"/>
</dbReference>
<feature type="domain" description="QLQ" evidence="7">
    <location>
        <begin position="68"/>
        <end position="103"/>
    </location>
</feature>
<dbReference type="GO" id="GO:0005524">
    <property type="term" value="F:ATP binding"/>
    <property type="evidence" value="ECO:0007669"/>
    <property type="project" value="UniProtKB-UniRule"/>
</dbReference>
<keyword evidence="3 5" id="KW-0539">Nucleus</keyword>
<protein>
    <recommendedName>
        <fullName evidence="5">Growth-regulating factor</fullName>
    </recommendedName>
</protein>
<dbReference type="GO" id="GO:0005634">
    <property type="term" value="C:nucleus"/>
    <property type="evidence" value="ECO:0007669"/>
    <property type="project" value="UniProtKB-SubCell"/>
</dbReference>
<comment type="domain">
    <text evidence="5">The QLQ domain and WRC domain may be involved in protein-protein interaction and DNA-binding, respectively.</text>
</comment>
<dbReference type="Pfam" id="PF08880">
    <property type="entry name" value="QLQ"/>
    <property type="match status" value="1"/>
</dbReference>
<dbReference type="PROSITE" id="PS51666">
    <property type="entry name" value="QLQ"/>
    <property type="match status" value="1"/>
</dbReference>
<keyword evidence="5" id="KW-0010">Activator</keyword>
<evidence type="ECO:0000256" key="5">
    <source>
        <dbReference type="RuleBase" id="RU367127"/>
    </source>
</evidence>
<comment type="function">
    <text evidence="5">Transcription activator.</text>
</comment>
<evidence type="ECO:0000256" key="1">
    <source>
        <dbReference type="ARBA" id="ARBA00004123"/>
    </source>
</evidence>
<evidence type="ECO:0000259" key="7">
    <source>
        <dbReference type="PROSITE" id="PS51666"/>
    </source>
</evidence>
<comment type="caution">
    <text evidence="4">Lacks conserved residue(s) required for the propagation of feature annotation.</text>
</comment>
<accession>A0A067K148</accession>
<proteinExistence type="inferred from homology"/>
<dbReference type="OrthoDB" id="1103109at2759"/>
<dbReference type="SMART" id="SM00951">
    <property type="entry name" value="QLQ"/>
    <property type="match status" value="1"/>
</dbReference>
<dbReference type="GO" id="GO:0006351">
    <property type="term" value="P:DNA-templated transcription"/>
    <property type="evidence" value="ECO:0007669"/>
    <property type="project" value="UniProtKB-UniRule"/>
</dbReference>
<dbReference type="InterPro" id="IPR014978">
    <property type="entry name" value="Gln-Leu-Gln_QLQ"/>
</dbReference>
<dbReference type="Pfam" id="PF08879">
    <property type="entry name" value="WRC"/>
    <property type="match status" value="2"/>
</dbReference>
<dbReference type="STRING" id="180498.A0A067K148"/>
<keyword evidence="10" id="KW-1185">Reference proteome</keyword>
<dbReference type="KEGG" id="jcu:105643098"/>
<evidence type="ECO:0000256" key="3">
    <source>
        <dbReference type="ARBA" id="ARBA00023242"/>
    </source>
</evidence>
<name>A0A067K148_JATCU</name>
<evidence type="ECO:0000313" key="10">
    <source>
        <dbReference type="Proteomes" id="UP000027138"/>
    </source>
</evidence>
<evidence type="ECO:0000256" key="6">
    <source>
        <dbReference type="SAM" id="MobiDB-lite"/>
    </source>
</evidence>
<dbReference type="PANTHER" id="PTHR31602:SF81">
    <property type="entry name" value="GROWTH-REGULATING FACTOR 9"/>
    <property type="match status" value="1"/>
</dbReference>
<dbReference type="GO" id="GO:0099402">
    <property type="term" value="P:plant organ development"/>
    <property type="evidence" value="ECO:0007669"/>
    <property type="project" value="UniProtKB-ARBA"/>
</dbReference>
<dbReference type="EMBL" id="KK914782">
    <property type="protein sequence ID" value="KDP28733.1"/>
    <property type="molecule type" value="Genomic_DNA"/>
</dbReference>
<dbReference type="AlphaFoldDB" id="A0A067K148"/>
<evidence type="ECO:0000259" key="8">
    <source>
        <dbReference type="PROSITE" id="PS51667"/>
    </source>
</evidence>
<evidence type="ECO:0000313" key="9">
    <source>
        <dbReference type="EMBL" id="KDP28733.1"/>
    </source>
</evidence>
<dbReference type="InterPro" id="IPR014977">
    <property type="entry name" value="WRC_dom"/>
</dbReference>
<dbReference type="InterPro" id="IPR031137">
    <property type="entry name" value="GRF"/>
</dbReference>
<feature type="compositionally biased region" description="Polar residues" evidence="6">
    <location>
        <begin position="182"/>
        <end position="203"/>
    </location>
</feature>
<feature type="domain" description="WRC" evidence="8">
    <location>
        <begin position="364"/>
        <end position="408"/>
    </location>
</feature>
<evidence type="ECO:0000256" key="2">
    <source>
        <dbReference type="ARBA" id="ARBA00008122"/>
    </source>
</evidence>
<comment type="similarity">
    <text evidence="2 5">Belongs to the GRF family.</text>
</comment>
<dbReference type="PANTHER" id="PTHR31602">
    <property type="entry name" value="GROWTH-REGULATING FACTOR 5"/>
    <property type="match status" value="1"/>
</dbReference>
<keyword evidence="5" id="KW-0804">Transcription</keyword>
<evidence type="ECO:0000256" key="4">
    <source>
        <dbReference type="PROSITE-ProRule" id="PRU01002"/>
    </source>
</evidence>
<keyword evidence="5" id="KW-0805">Transcription regulation</keyword>
<organism evidence="9 10">
    <name type="scientific">Jatropha curcas</name>
    <name type="common">Barbados nut</name>
    <dbReference type="NCBI Taxonomy" id="180498"/>
    <lineage>
        <taxon>Eukaryota</taxon>
        <taxon>Viridiplantae</taxon>
        <taxon>Streptophyta</taxon>
        <taxon>Embryophyta</taxon>
        <taxon>Tracheophyta</taxon>
        <taxon>Spermatophyta</taxon>
        <taxon>Magnoliopsida</taxon>
        <taxon>eudicotyledons</taxon>
        <taxon>Gunneridae</taxon>
        <taxon>Pentapetalae</taxon>
        <taxon>rosids</taxon>
        <taxon>fabids</taxon>
        <taxon>Malpighiales</taxon>
        <taxon>Euphorbiaceae</taxon>
        <taxon>Crotonoideae</taxon>
        <taxon>Jatropheae</taxon>
        <taxon>Jatropha</taxon>
    </lineage>
</organism>
<feature type="domain" description="WRC" evidence="8">
    <location>
        <begin position="138"/>
        <end position="182"/>
    </location>
</feature>
<gene>
    <name evidence="9" type="ORF">JCGZ_14504</name>
</gene>
<sequence length="481" mass="52222">MVMELEAKPLLTASSCGSHKSGDDKVRTLVTEVKKSQVKEEVVSPSMKVGIGIAVAHGPAIIRHGKPLLTAAQLDELQRQVAIYRYIAAGLIVPSALVLPIWKSVAASSGFANGGIYRPYPSIVEFSPQDLNYRNMMDSEPVRCRRTDGKKWKCRRSVVPGQKYCERHIHRGRQRSRKPVEASQTVTDSNATPLHNSIKNSPNVNCSSSTPATLSNNPVISCKSSSTACSNLDATLNCTTKTTSVVNVPKSISTNMTPSGVAGCIKSTAVTINGNVHMDSTVTTAIVGTNKNCNENYHMTNVISDKYANCSNYVSLKNLIGGGSNSKDIRNTQGATSQGFDFSQNSVLQVQGCRDPHFFRSYAEPEPRRCRRTDGKKWRCRRDVVPNEKYCKMHMHRGAKKRVEVSEPPASGNSTSSHPRTPAILPTKENVITDLNTNLSISISVNPQLVTNDNASDNTVSSDTTISDTIVASCEDGDFSS</sequence>
<feature type="region of interest" description="Disordered" evidence="6">
    <location>
        <begin position="171"/>
        <end position="203"/>
    </location>
</feature>
<dbReference type="PROSITE" id="PS51667">
    <property type="entry name" value="WRC"/>
    <property type="match status" value="2"/>
</dbReference>
<reference evidence="9 10" key="1">
    <citation type="journal article" date="2014" name="PLoS ONE">
        <title>Global Analysis of Gene Expression Profiles in Physic Nut (Jatropha curcas L.) Seedlings Exposed to Salt Stress.</title>
        <authorList>
            <person name="Zhang L."/>
            <person name="Zhang C."/>
            <person name="Wu P."/>
            <person name="Chen Y."/>
            <person name="Li M."/>
            <person name="Jiang H."/>
            <person name="Wu G."/>
        </authorList>
    </citation>
    <scope>NUCLEOTIDE SEQUENCE [LARGE SCALE GENOMIC DNA]</scope>
    <source>
        <strain evidence="10">cv. GZQX0401</strain>
        <tissue evidence="9">Young leaves</tissue>
    </source>
</reference>
<comment type="subcellular location">
    <subcellularLocation>
        <location evidence="1 5">Nucleus</location>
    </subcellularLocation>
</comment>
<dbReference type="GO" id="GO:0006355">
    <property type="term" value="P:regulation of DNA-templated transcription"/>
    <property type="evidence" value="ECO:0007669"/>
    <property type="project" value="InterPro"/>
</dbReference>